<dbReference type="AlphaFoldDB" id="A0AAE1A5C1"/>
<name>A0AAE1A5C1_9GAST</name>
<organism evidence="1 2">
    <name type="scientific">Elysia crispata</name>
    <name type="common">lettuce slug</name>
    <dbReference type="NCBI Taxonomy" id="231223"/>
    <lineage>
        <taxon>Eukaryota</taxon>
        <taxon>Metazoa</taxon>
        <taxon>Spiralia</taxon>
        <taxon>Lophotrochozoa</taxon>
        <taxon>Mollusca</taxon>
        <taxon>Gastropoda</taxon>
        <taxon>Heterobranchia</taxon>
        <taxon>Euthyneura</taxon>
        <taxon>Panpulmonata</taxon>
        <taxon>Sacoglossa</taxon>
        <taxon>Placobranchoidea</taxon>
        <taxon>Plakobranchidae</taxon>
        <taxon>Elysia</taxon>
    </lineage>
</organism>
<proteinExistence type="predicted"/>
<sequence>MSPCFRHSTPHPLTSGSVSVEGLAATATCGYLLTIKRYLLLSGSKGDAVQVDKGLEAVRHHRIECMAFGHRKESMAFGHRKDSMAFGHLKDSMAFAHRKDNTAFAHRKDNMAFGHRKGSMAFGHRKDSMAFGHGKDSMAFGHRKHDMAIPLVLLNSAMGNNSHVLTR</sequence>
<evidence type="ECO:0000313" key="1">
    <source>
        <dbReference type="EMBL" id="KAK3781218.1"/>
    </source>
</evidence>
<keyword evidence="2" id="KW-1185">Reference proteome</keyword>
<reference evidence="1" key="1">
    <citation type="journal article" date="2023" name="G3 (Bethesda)">
        <title>A reference genome for the long-term kleptoplast-retaining sea slug Elysia crispata morphotype clarki.</title>
        <authorList>
            <person name="Eastman K.E."/>
            <person name="Pendleton A.L."/>
            <person name="Shaikh M.A."/>
            <person name="Suttiyut T."/>
            <person name="Ogas R."/>
            <person name="Tomko P."/>
            <person name="Gavelis G."/>
            <person name="Widhalm J.R."/>
            <person name="Wisecaver J.H."/>
        </authorList>
    </citation>
    <scope>NUCLEOTIDE SEQUENCE</scope>
    <source>
        <strain evidence="1">ECLA1</strain>
    </source>
</reference>
<comment type="caution">
    <text evidence="1">The sequence shown here is derived from an EMBL/GenBank/DDBJ whole genome shotgun (WGS) entry which is preliminary data.</text>
</comment>
<gene>
    <name evidence="1" type="ORF">RRG08_047759</name>
</gene>
<protein>
    <submittedName>
        <fullName evidence="1">Uncharacterized protein</fullName>
    </submittedName>
</protein>
<dbReference type="EMBL" id="JAWDGP010002654">
    <property type="protein sequence ID" value="KAK3781218.1"/>
    <property type="molecule type" value="Genomic_DNA"/>
</dbReference>
<accession>A0AAE1A5C1</accession>
<dbReference type="Proteomes" id="UP001283361">
    <property type="component" value="Unassembled WGS sequence"/>
</dbReference>
<evidence type="ECO:0000313" key="2">
    <source>
        <dbReference type="Proteomes" id="UP001283361"/>
    </source>
</evidence>